<feature type="transmembrane region" description="Helical" evidence="7">
    <location>
        <begin position="311"/>
        <end position="329"/>
    </location>
</feature>
<dbReference type="InterPro" id="IPR000515">
    <property type="entry name" value="MetI-like"/>
</dbReference>
<dbReference type="InterPro" id="IPR051393">
    <property type="entry name" value="ABC_transporter_permease"/>
</dbReference>
<dbReference type="Gene3D" id="1.10.3720.10">
    <property type="entry name" value="MetI-like"/>
    <property type="match status" value="1"/>
</dbReference>
<dbReference type="AlphaFoldDB" id="A0A4V3ED34"/>
<dbReference type="Pfam" id="PF00528">
    <property type="entry name" value="BPD_transp_1"/>
    <property type="match status" value="1"/>
</dbReference>
<evidence type="ECO:0000259" key="9">
    <source>
        <dbReference type="PROSITE" id="PS50928"/>
    </source>
</evidence>
<dbReference type="PROSITE" id="PS50928">
    <property type="entry name" value="ABC_TM1"/>
    <property type="match status" value="1"/>
</dbReference>
<feature type="transmembrane region" description="Helical" evidence="7">
    <location>
        <begin position="12"/>
        <end position="38"/>
    </location>
</feature>
<keyword evidence="4 7" id="KW-0812">Transmembrane</keyword>
<evidence type="ECO:0000256" key="2">
    <source>
        <dbReference type="ARBA" id="ARBA00022448"/>
    </source>
</evidence>
<feature type="transmembrane region" description="Helical" evidence="7">
    <location>
        <begin position="84"/>
        <end position="106"/>
    </location>
</feature>
<comment type="subcellular location">
    <subcellularLocation>
        <location evidence="1 7">Cell membrane</location>
        <topology evidence="1 7">Multi-pass membrane protein</topology>
    </subcellularLocation>
</comment>
<evidence type="ECO:0000256" key="5">
    <source>
        <dbReference type="ARBA" id="ARBA00022989"/>
    </source>
</evidence>
<evidence type="ECO:0000256" key="6">
    <source>
        <dbReference type="ARBA" id="ARBA00023136"/>
    </source>
</evidence>
<evidence type="ECO:0000256" key="8">
    <source>
        <dbReference type="SAM" id="MobiDB-lite"/>
    </source>
</evidence>
<keyword evidence="6 7" id="KW-0472">Membrane</keyword>
<comment type="similarity">
    <text evidence="7">Belongs to the binding-protein-dependent transport system permease family.</text>
</comment>
<keyword evidence="11" id="KW-1185">Reference proteome</keyword>
<feature type="transmembrane region" description="Helical" evidence="7">
    <location>
        <begin position="260"/>
        <end position="279"/>
    </location>
</feature>
<reference evidence="10 11" key="1">
    <citation type="submission" date="2019-03" db="EMBL/GenBank/DDBJ databases">
        <title>Genomic Encyclopedia of Type Strains, Phase III (KMG-III): the genomes of soil and plant-associated and newly described type strains.</title>
        <authorList>
            <person name="Whitman W."/>
        </authorList>
    </citation>
    <scope>NUCLEOTIDE SEQUENCE [LARGE SCALE GENOMIC DNA]</scope>
    <source>
        <strain evidence="10 11">DSM 27373</strain>
    </source>
</reference>
<dbReference type="Proteomes" id="UP000294506">
    <property type="component" value="Unassembled WGS sequence"/>
</dbReference>
<evidence type="ECO:0000256" key="3">
    <source>
        <dbReference type="ARBA" id="ARBA00022475"/>
    </source>
</evidence>
<dbReference type="CDD" id="cd06261">
    <property type="entry name" value="TM_PBP2"/>
    <property type="match status" value="1"/>
</dbReference>
<evidence type="ECO:0000313" key="10">
    <source>
        <dbReference type="EMBL" id="TDS87311.1"/>
    </source>
</evidence>
<dbReference type="PANTHER" id="PTHR30193:SF44">
    <property type="entry name" value="LACTOSE TRANSPORT SYSTEM PERMEASE PROTEIN LACF"/>
    <property type="match status" value="1"/>
</dbReference>
<evidence type="ECO:0000256" key="1">
    <source>
        <dbReference type="ARBA" id="ARBA00004651"/>
    </source>
</evidence>
<dbReference type="EMBL" id="SOAN01000001">
    <property type="protein sequence ID" value="TDS87311.1"/>
    <property type="molecule type" value="Genomic_DNA"/>
</dbReference>
<keyword evidence="3" id="KW-1003">Cell membrane</keyword>
<keyword evidence="10" id="KW-0762">Sugar transport</keyword>
<proteinExistence type="inferred from homology"/>
<feature type="region of interest" description="Disordered" evidence="8">
    <location>
        <begin position="343"/>
        <end position="374"/>
    </location>
</feature>
<feature type="transmembrane region" description="Helical" evidence="7">
    <location>
        <begin position="118"/>
        <end position="140"/>
    </location>
</feature>
<dbReference type="RefSeq" id="WP_243832172.1">
    <property type="nucleotide sequence ID" value="NZ_SOAN01000001.1"/>
</dbReference>
<accession>A0A4V3ED34</accession>
<dbReference type="GO" id="GO:0005886">
    <property type="term" value="C:plasma membrane"/>
    <property type="evidence" value="ECO:0007669"/>
    <property type="project" value="UniProtKB-SubCell"/>
</dbReference>
<dbReference type="PANTHER" id="PTHR30193">
    <property type="entry name" value="ABC TRANSPORTER PERMEASE PROTEIN"/>
    <property type="match status" value="1"/>
</dbReference>
<comment type="caution">
    <text evidence="10">The sequence shown here is derived from an EMBL/GenBank/DDBJ whole genome shotgun (WGS) entry which is preliminary data.</text>
</comment>
<keyword evidence="5 7" id="KW-1133">Transmembrane helix</keyword>
<dbReference type="InterPro" id="IPR035906">
    <property type="entry name" value="MetI-like_sf"/>
</dbReference>
<protein>
    <submittedName>
        <fullName evidence="10">Multiple sugar transport system permease protein</fullName>
    </submittedName>
</protein>
<organism evidence="10 11">
    <name type="scientific">Nesterenkonia aurantiaca</name>
    <dbReference type="NCBI Taxonomy" id="1436010"/>
    <lineage>
        <taxon>Bacteria</taxon>
        <taxon>Bacillati</taxon>
        <taxon>Actinomycetota</taxon>
        <taxon>Actinomycetes</taxon>
        <taxon>Micrococcales</taxon>
        <taxon>Micrococcaceae</taxon>
        <taxon>Nesterenkonia</taxon>
    </lineage>
</organism>
<feature type="domain" description="ABC transmembrane type-1" evidence="9">
    <location>
        <begin position="80"/>
        <end position="332"/>
    </location>
</feature>
<name>A0A4V3ED34_9MICC</name>
<dbReference type="GO" id="GO:0055085">
    <property type="term" value="P:transmembrane transport"/>
    <property type="evidence" value="ECO:0007669"/>
    <property type="project" value="InterPro"/>
</dbReference>
<sequence length="374" mass="41499">MKSRDPQRQQGAGWLFVSPAILVLGVFLVAPIGMALWVSLSDWSGSGSPISRDVNFIGTENYNALLADPGLARQDLMISFRNTFYYVLGVVPLQTILALSLAVLLNNRFLKGRTFFRTAFYFPSVVSSVAISLLFLFLFAGSGAINNVLGWFGVNGPNWFQDSRGLIHIFGDAVGLWSLASPPSWMTEPSVMGLSFWEWFSGPSVALSAIMMQVIWTTAGTFMLLFLAGLQDLPVEVEEAAMVDGANKWQRFMNVTVPHLRPTILLVVTLGFIGTWQVFDQMYVMTQGGPAKTTLTPAYLSYQAAFTNGDWGQGAAIAFILFAIIFILTTTQRWLMRDKDASAQKRADRGVRRRQRRRPTPVIVEETQRKAQSS</sequence>
<evidence type="ECO:0000256" key="4">
    <source>
        <dbReference type="ARBA" id="ARBA00022692"/>
    </source>
</evidence>
<keyword evidence="2 7" id="KW-0813">Transport</keyword>
<gene>
    <name evidence="10" type="ORF">EV640_10193</name>
</gene>
<feature type="transmembrane region" description="Helical" evidence="7">
    <location>
        <begin position="205"/>
        <end position="227"/>
    </location>
</feature>
<evidence type="ECO:0000256" key="7">
    <source>
        <dbReference type="RuleBase" id="RU363032"/>
    </source>
</evidence>
<dbReference type="SUPFAM" id="SSF161098">
    <property type="entry name" value="MetI-like"/>
    <property type="match status" value="1"/>
</dbReference>
<evidence type="ECO:0000313" key="11">
    <source>
        <dbReference type="Proteomes" id="UP000294506"/>
    </source>
</evidence>